<keyword evidence="2" id="KW-1185">Reference proteome</keyword>
<name>A0A8R1TJ08_ONCVO</name>
<reference evidence="2" key="1">
    <citation type="submission" date="2013-10" db="EMBL/GenBank/DDBJ databases">
        <title>Genome sequencing of Onchocerca volvulus.</title>
        <authorList>
            <person name="Cotton J."/>
            <person name="Tsai J."/>
            <person name="Stanley E."/>
            <person name="Tracey A."/>
            <person name="Holroyd N."/>
            <person name="Lustigman S."/>
            <person name="Berriman M."/>
        </authorList>
    </citation>
    <scope>NUCLEOTIDE SEQUENCE</scope>
</reference>
<evidence type="ECO:0000313" key="2">
    <source>
        <dbReference type="Proteomes" id="UP000024404"/>
    </source>
</evidence>
<reference evidence="1" key="2">
    <citation type="submission" date="2022-06" db="UniProtKB">
        <authorList>
            <consortium name="EnsemblMetazoa"/>
        </authorList>
    </citation>
    <scope>IDENTIFICATION</scope>
</reference>
<organism evidence="1 2">
    <name type="scientific">Onchocerca volvulus</name>
    <dbReference type="NCBI Taxonomy" id="6282"/>
    <lineage>
        <taxon>Eukaryota</taxon>
        <taxon>Metazoa</taxon>
        <taxon>Ecdysozoa</taxon>
        <taxon>Nematoda</taxon>
        <taxon>Chromadorea</taxon>
        <taxon>Rhabditida</taxon>
        <taxon>Spirurina</taxon>
        <taxon>Spiruromorpha</taxon>
        <taxon>Filarioidea</taxon>
        <taxon>Onchocercidae</taxon>
        <taxon>Onchocerca</taxon>
    </lineage>
</organism>
<sequence>MWAVVAALLATLYLGYLCNAIPLYSGYSLLRFSTLTTDWLEQIEADGFALNNAS</sequence>
<dbReference type="AlphaFoldDB" id="A0A8R1TJ08"/>
<dbReference type="EMBL" id="CMVM020000343">
    <property type="status" value="NOT_ANNOTATED_CDS"/>
    <property type="molecule type" value="Genomic_DNA"/>
</dbReference>
<accession>A0A8R1TJ08</accession>
<evidence type="ECO:0000313" key="1">
    <source>
        <dbReference type="EnsemblMetazoa" id="OVOC10497.1"/>
    </source>
</evidence>
<protein>
    <submittedName>
        <fullName evidence="1">Uncharacterized protein</fullName>
    </submittedName>
</protein>
<dbReference type="EnsemblMetazoa" id="OVOC10497.1">
    <property type="protein sequence ID" value="OVOC10497.1"/>
    <property type="gene ID" value="WBGene00247306"/>
</dbReference>
<dbReference type="Proteomes" id="UP000024404">
    <property type="component" value="Unassembled WGS sequence"/>
</dbReference>
<proteinExistence type="predicted"/>
<dbReference type="EnsemblMetazoa" id="OVOC10497.2">
    <property type="protein sequence ID" value="OVOC10497.2"/>
    <property type="gene ID" value="WBGene00247306"/>
</dbReference>